<comment type="caution">
    <text evidence="2">The sequence shown here is derived from an EMBL/GenBank/DDBJ whole genome shotgun (WGS) entry which is preliminary data.</text>
</comment>
<dbReference type="EMBL" id="JBHSMU010000015">
    <property type="protein sequence ID" value="MFC5461529.1"/>
    <property type="molecule type" value="Genomic_DNA"/>
</dbReference>
<reference evidence="3" key="1">
    <citation type="journal article" date="2019" name="Int. J. Syst. Evol. Microbiol.">
        <title>The Global Catalogue of Microorganisms (GCM) 10K type strain sequencing project: providing services to taxonomists for standard genome sequencing and annotation.</title>
        <authorList>
            <consortium name="The Broad Institute Genomics Platform"/>
            <consortium name="The Broad Institute Genome Sequencing Center for Infectious Disease"/>
            <person name="Wu L."/>
            <person name="Ma J."/>
        </authorList>
    </citation>
    <scope>NUCLEOTIDE SEQUENCE [LARGE SCALE GENOMIC DNA]</scope>
    <source>
        <strain evidence="3">KACC 12649</strain>
    </source>
</reference>
<name>A0ABW0L720_9BURK</name>
<keyword evidence="3" id="KW-1185">Reference proteome</keyword>
<proteinExistence type="predicted"/>
<feature type="domain" description="DUF4123" evidence="1">
    <location>
        <begin position="27"/>
        <end position="145"/>
    </location>
</feature>
<sequence length="270" mass="30588">MLIDHFKEDFFDALSMRAVEPSTSKGLYLLIDGAFVPGLHKTLATEVKSLLFASLPRCNNETANLSPFLMPYAIPDKRVRSLLQRCDGWPMVSMIETPEPLAQLSKRLSAWCVVEVDGQRFNFRFPDTRRLPTIFRTLDPAQRAQFTGPIARWSYVGRDGCWNELEVSGSREEPATNPVLNNRQFAALVDDSRADELLVLLGDRGYEVGKHPSVSHARVSAALRVAVSAVLDDNDVLPWCAWYWQHAEMRHDCSAETAFQTWRDTSLMEK</sequence>
<evidence type="ECO:0000259" key="1">
    <source>
        <dbReference type="Pfam" id="PF13503"/>
    </source>
</evidence>
<organism evidence="2 3">
    <name type="scientific">Massilia niabensis</name>
    <dbReference type="NCBI Taxonomy" id="544910"/>
    <lineage>
        <taxon>Bacteria</taxon>
        <taxon>Pseudomonadati</taxon>
        <taxon>Pseudomonadota</taxon>
        <taxon>Betaproteobacteria</taxon>
        <taxon>Burkholderiales</taxon>
        <taxon>Oxalobacteraceae</taxon>
        <taxon>Telluria group</taxon>
        <taxon>Massilia</taxon>
    </lineage>
</organism>
<dbReference type="Pfam" id="PF13503">
    <property type="entry name" value="DUF4123"/>
    <property type="match status" value="1"/>
</dbReference>
<dbReference type="Proteomes" id="UP001596050">
    <property type="component" value="Unassembled WGS sequence"/>
</dbReference>
<protein>
    <submittedName>
        <fullName evidence="2">DUF4123 domain-containing protein</fullName>
    </submittedName>
</protein>
<dbReference type="RefSeq" id="WP_379784984.1">
    <property type="nucleotide sequence ID" value="NZ_JBHSMU010000015.1"/>
</dbReference>
<evidence type="ECO:0000313" key="2">
    <source>
        <dbReference type="EMBL" id="MFC5461529.1"/>
    </source>
</evidence>
<dbReference type="InterPro" id="IPR025391">
    <property type="entry name" value="DUF4123"/>
</dbReference>
<accession>A0ABW0L720</accession>
<gene>
    <name evidence="2" type="ORF">ACFPN5_17100</name>
</gene>
<evidence type="ECO:0000313" key="3">
    <source>
        <dbReference type="Proteomes" id="UP001596050"/>
    </source>
</evidence>